<evidence type="ECO:0000313" key="3">
    <source>
        <dbReference type="WBParaSite" id="PDA_v2.g4564.t1"/>
    </source>
</evidence>
<name>A0A914QSF4_9BILA</name>
<dbReference type="WBParaSite" id="PDA_v2.g4564.t1">
    <property type="protein sequence ID" value="PDA_v2.g4564.t1"/>
    <property type="gene ID" value="PDA_v2.g4564"/>
</dbReference>
<dbReference type="Proteomes" id="UP000887578">
    <property type="component" value="Unplaced"/>
</dbReference>
<accession>A0A914QSF4</accession>
<reference evidence="3" key="1">
    <citation type="submission" date="2022-11" db="UniProtKB">
        <authorList>
            <consortium name="WormBaseParasite"/>
        </authorList>
    </citation>
    <scope>IDENTIFICATION</scope>
</reference>
<evidence type="ECO:0000313" key="2">
    <source>
        <dbReference type="Proteomes" id="UP000887578"/>
    </source>
</evidence>
<dbReference type="InterPro" id="IPR035914">
    <property type="entry name" value="Sperma_CUB_dom_sf"/>
</dbReference>
<evidence type="ECO:0000256" key="1">
    <source>
        <dbReference type="SAM" id="SignalP"/>
    </source>
</evidence>
<dbReference type="SUPFAM" id="SSF49854">
    <property type="entry name" value="Spermadhesin, CUB domain"/>
    <property type="match status" value="1"/>
</dbReference>
<keyword evidence="2" id="KW-1185">Reference proteome</keyword>
<protein>
    <submittedName>
        <fullName evidence="3">CUB domain-containing protein</fullName>
    </submittedName>
</protein>
<dbReference type="AlphaFoldDB" id="A0A914QSF4"/>
<sequence length="375" mass="43897">MKTYFAFIFFSLFIITTSGKIDVFQNISIELGYNQIAFFETPHYPRLHNSNDFFLHNVTFYTKDTFVNGTRCVLLWQGLNWYESPFQSVNEIYVFNISSYFLQTFYFWQQYDALNGYLYFEQWNDDCPFESMSREKPYKFTDETEIIYISSFYENITTFGDIPIKSNGINSCKWQFKAPKGFGFKIVIQKINMFSKGHFQVFNSTDMFLNERSAKINHPFYNPDDFIQIFLNKGNSSTEIDFNAYVTIVKQNFEKSGGSCVIVNGNGTFTWASNANLTNGYDNNIACQFNLTVHAGTSFLITVDQWSLEEGVDLLFYRDDELSYELKRKNQFVLQPYKNNTDKEFIFEFIADGSYVCSGFVINFIENGKLPQFKL</sequence>
<keyword evidence="1" id="KW-0732">Signal</keyword>
<feature type="chain" id="PRO_5037667295" evidence="1">
    <location>
        <begin position="20"/>
        <end position="375"/>
    </location>
</feature>
<feature type="signal peptide" evidence="1">
    <location>
        <begin position="1"/>
        <end position="19"/>
    </location>
</feature>
<proteinExistence type="predicted"/>
<organism evidence="2 3">
    <name type="scientific">Panagrolaimus davidi</name>
    <dbReference type="NCBI Taxonomy" id="227884"/>
    <lineage>
        <taxon>Eukaryota</taxon>
        <taxon>Metazoa</taxon>
        <taxon>Ecdysozoa</taxon>
        <taxon>Nematoda</taxon>
        <taxon>Chromadorea</taxon>
        <taxon>Rhabditida</taxon>
        <taxon>Tylenchina</taxon>
        <taxon>Panagrolaimomorpha</taxon>
        <taxon>Panagrolaimoidea</taxon>
        <taxon>Panagrolaimidae</taxon>
        <taxon>Panagrolaimus</taxon>
    </lineage>
</organism>